<name>A0A656QMZ0_9BURK</name>
<dbReference type="Proteomes" id="UP000027451">
    <property type="component" value="Unassembled WGS sequence"/>
</dbReference>
<dbReference type="AlphaFoldDB" id="A0A656QMZ0"/>
<feature type="domain" description="Beta-ketoacyl synthase-like N-terminal" evidence="1">
    <location>
        <begin position="137"/>
        <end position="204"/>
    </location>
</feature>
<protein>
    <recommendedName>
        <fullName evidence="1">Beta-ketoacyl synthase-like N-terminal domain-containing protein</fullName>
    </recommendedName>
</protein>
<reference evidence="2 3" key="1">
    <citation type="submission" date="2014-03" db="EMBL/GenBank/DDBJ databases">
        <title>Draft Genome Sequences of Four Burkholderia Strains.</title>
        <authorList>
            <person name="Liu X.Y."/>
            <person name="Li C.X."/>
            <person name="Xu J.H."/>
        </authorList>
    </citation>
    <scope>NUCLEOTIDE SEQUENCE [LARGE SCALE GENOMIC DNA]</scope>
    <source>
        <strain evidence="2 3">OP-1</strain>
    </source>
</reference>
<keyword evidence="3" id="KW-1185">Reference proteome</keyword>
<dbReference type="OrthoDB" id="3078238at2"/>
<evidence type="ECO:0000313" key="2">
    <source>
        <dbReference type="EMBL" id="KDR32082.1"/>
    </source>
</evidence>
<proteinExistence type="predicted"/>
<dbReference type="EMBL" id="JFHD01000004">
    <property type="protein sequence ID" value="KDR32082.1"/>
    <property type="molecule type" value="Genomic_DNA"/>
</dbReference>
<dbReference type="Pfam" id="PF00109">
    <property type="entry name" value="ketoacyl-synt"/>
    <property type="match status" value="1"/>
</dbReference>
<gene>
    <name evidence="2" type="ORF">BG60_25950</name>
</gene>
<sequence length="356" mass="37113">MSARVVMAAAGARTPLGLGAEASAAAVRAGIGAAREHPFIVDRLGNYVNLAFDAGLDPGLHGPSRLLALAGFAWRDLTRALAHLGEAPLRSPMMVALPEIRPGFTHEDASAVMQGLRRLGGSTIDPIQVSVHAQGHAAGVAAFRKASESLGSGELDACVVGGIDSYLHPETLNWLDGRRQIAGEGSRSGFVPGEGAAFCLLMSDAACRRLGVAETMHLVAAATGSERCLIKTREVCVGKGLTAVVRDALTSAPGARKTIDHVICDINGERYRGEEWGFVCLRLGRHFKDATGYLSPADVWGDVGAASGPLFAMLAHQAASRGYAAGPRTLIWSSSEAGLRACALFESATMPAASRH</sequence>
<evidence type="ECO:0000259" key="1">
    <source>
        <dbReference type="Pfam" id="PF00109"/>
    </source>
</evidence>
<organism evidence="2 3">
    <name type="scientific">Caballeronia zhejiangensis</name>
    <dbReference type="NCBI Taxonomy" id="871203"/>
    <lineage>
        <taxon>Bacteria</taxon>
        <taxon>Pseudomonadati</taxon>
        <taxon>Pseudomonadota</taxon>
        <taxon>Betaproteobacteria</taxon>
        <taxon>Burkholderiales</taxon>
        <taxon>Burkholderiaceae</taxon>
        <taxon>Caballeronia</taxon>
    </lineage>
</organism>
<dbReference type="InterPro" id="IPR014030">
    <property type="entry name" value="Ketoacyl_synth_N"/>
</dbReference>
<dbReference type="RefSeq" id="WP_008345382.1">
    <property type="nucleotide sequence ID" value="NZ_CP084288.1"/>
</dbReference>
<dbReference type="InterPro" id="IPR016039">
    <property type="entry name" value="Thiolase-like"/>
</dbReference>
<dbReference type="SUPFAM" id="SSF53901">
    <property type="entry name" value="Thiolase-like"/>
    <property type="match status" value="2"/>
</dbReference>
<dbReference type="GO" id="GO:0016746">
    <property type="term" value="F:acyltransferase activity"/>
    <property type="evidence" value="ECO:0007669"/>
    <property type="project" value="InterPro"/>
</dbReference>
<dbReference type="Gene3D" id="3.40.47.10">
    <property type="match status" value="1"/>
</dbReference>
<comment type="caution">
    <text evidence="2">The sequence shown here is derived from an EMBL/GenBank/DDBJ whole genome shotgun (WGS) entry which is preliminary data.</text>
</comment>
<accession>A0A656QMZ0</accession>
<evidence type="ECO:0000313" key="3">
    <source>
        <dbReference type="Proteomes" id="UP000027451"/>
    </source>
</evidence>